<sequence length="257" mass="28644">MSPRGLRELASIGQFDEPTSGMCNGYIQANLVVLPEEYAQDFKQFCRKNHKACPLLETVGPGSFSTTTLANGADLRTTLPRYTIWRGGKAGETVKDITDVYRDDLVFFLLGCSFSFESAMIQAGIRLRHVEEHKNVSMYDTTIELDPVGIFDGNMVVSMRPILYNRVVDACLITAHYPDVHGAPQHIGYPKLIGIADVHQPDYGDAVDIHDNEIPVFWACGVTPQNVLRRAKLPFAITHAPGHMFVADIKNDMLYKK</sequence>
<dbReference type="Gene3D" id="3.30.2040.10">
    <property type="entry name" value="PSTPO5379-like domain"/>
    <property type="match status" value="1"/>
</dbReference>
<gene>
    <name evidence="3" type="ORF">CSA56_11990</name>
</gene>
<dbReference type="PANTHER" id="PTHR32022">
    <property type="entry name" value="D-GLUTAMATE CYCLASE, MITOCHONDRIAL"/>
    <property type="match status" value="1"/>
</dbReference>
<dbReference type="InterPro" id="IPR038021">
    <property type="entry name" value="Putative_hydro-lyase"/>
</dbReference>
<dbReference type="PIRSF" id="PIRSF029755">
    <property type="entry name" value="UCP029755"/>
    <property type="match status" value="1"/>
</dbReference>
<dbReference type="AlphaFoldDB" id="A0A2G6KCL5"/>
<protein>
    <submittedName>
        <fullName evidence="3">DUF1445 domain-containing protein</fullName>
    </submittedName>
</protein>
<dbReference type="PANTHER" id="PTHR32022:SF10">
    <property type="entry name" value="D-GLUTAMATE CYCLASE, MITOCHONDRIAL"/>
    <property type="match status" value="1"/>
</dbReference>
<accession>A0A2G6KCL5</accession>
<name>A0A2G6KCL5_9BACT</name>
<dbReference type="NCBIfam" id="NF003969">
    <property type="entry name" value="PRK05463.1"/>
    <property type="match status" value="1"/>
</dbReference>
<dbReference type="GO" id="GO:0006536">
    <property type="term" value="P:glutamate metabolic process"/>
    <property type="evidence" value="ECO:0007669"/>
    <property type="project" value="TreeGrafter"/>
</dbReference>
<proteinExistence type="inferred from homology"/>
<comment type="caution">
    <text evidence="3">The sequence shown here is derived from an EMBL/GenBank/DDBJ whole genome shotgun (WGS) entry which is preliminary data.</text>
</comment>
<dbReference type="SUPFAM" id="SSF160920">
    <property type="entry name" value="PSTPO5379-like"/>
    <property type="match status" value="1"/>
</dbReference>
<dbReference type="GO" id="GO:0047820">
    <property type="term" value="F:D-glutamate cyclase activity"/>
    <property type="evidence" value="ECO:0007669"/>
    <property type="project" value="TreeGrafter"/>
</dbReference>
<dbReference type="InterPro" id="IPR016938">
    <property type="entry name" value="UPF0317"/>
</dbReference>
<dbReference type="InterPro" id="IPR009906">
    <property type="entry name" value="D-Glu_cyclase"/>
</dbReference>
<dbReference type="Pfam" id="PF07286">
    <property type="entry name" value="D-Glu_cyclase"/>
    <property type="match status" value="1"/>
</dbReference>
<evidence type="ECO:0000256" key="2">
    <source>
        <dbReference type="ARBA" id="ARBA00023239"/>
    </source>
</evidence>
<evidence type="ECO:0000256" key="1">
    <source>
        <dbReference type="ARBA" id="ARBA00007896"/>
    </source>
</evidence>
<organism evidence="3 4">
    <name type="scientific">candidate division KSB3 bacterium</name>
    <dbReference type="NCBI Taxonomy" id="2044937"/>
    <lineage>
        <taxon>Bacteria</taxon>
        <taxon>candidate division KSB3</taxon>
    </lineage>
</organism>
<dbReference type="Proteomes" id="UP000230821">
    <property type="component" value="Unassembled WGS sequence"/>
</dbReference>
<keyword evidence="2" id="KW-0456">Lyase</keyword>
<reference evidence="3 4" key="1">
    <citation type="submission" date="2017-10" db="EMBL/GenBank/DDBJ databases">
        <title>Novel microbial diversity and functional potential in the marine mammal oral microbiome.</title>
        <authorList>
            <person name="Dudek N.K."/>
            <person name="Sun C.L."/>
            <person name="Burstein D."/>
            <person name="Kantor R.S."/>
            <person name="Aliaga Goltsman D.S."/>
            <person name="Bik E.M."/>
            <person name="Thomas B.C."/>
            <person name="Banfield J.F."/>
            <person name="Relman D.A."/>
        </authorList>
    </citation>
    <scope>NUCLEOTIDE SEQUENCE [LARGE SCALE GENOMIC DNA]</scope>
    <source>
        <strain evidence="3">DOLJORAL78_47_16</strain>
    </source>
</reference>
<dbReference type="Gene3D" id="3.40.1640.10">
    <property type="entry name" value="PSTPO5379-like"/>
    <property type="match status" value="1"/>
</dbReference>
<evidence type="ECO:0000313" key="3">
    <source>
        <dbReference type="EMBL" id="PIE33418.1"/>
    </source>
</evidence>
<comment type="similarity">
    <text evidence="1">Belongs to the D-glutamate cyclase family.</text>
</comment>
<dbReference type="EMBL" id="PDSK01000099">
    <property type="protein sequence ID" value="PIE33418.1"/>
    <property type="molecule type" value="Genomic_DNA"/>
</dbReference>
<dbReference type="FunFam" id="3.30.2040.10:FF:000001">
    <property type="entry name" value="D-glutamate cyclase, mitochondrial"/>
    <property type="match status" value="1"/>
</dbReference>
<evidence type="ECO:0000313" key="4">
    <source>
        <dbReference type="Proteomes" id="UP000230821"/>
    </source>
</evidence>